<dbReference type="Pfam" id="PF07701">
    <property type="entry name" value="HNOBA"/>
    <property type="match status" value="1"/>
</dbReference>
<dbReference type="PROSITE" id="PS50125">
    <property type="entry name" value="GUANYLATE_CYCLASE_2"/>
    <property type="match status" value="1"/>
</dbReference>
<feature type="region of interest" description="Disordered" evidence="16">
    <location>
        <begin position="978"/>
        <end position="997"/>
    </location>
</feature>
<dbReference type="PROSITE" id="PS00452">
    <property type="entry name" value="GUANYLATE_CYCLASE_1"/>
    <property type="match status" value="1"/>
</dbReference>
<keyword evidence="21" id="KW-1185">Reference proteome</keyword>
<dbReference type="PANTHER" id="PTHR11920:SF335">
    <property type="entry name" value="GUANYLATE CYCLASE"/>
    <property type="match status" value="1"/>
</dbReference>
<dbReference type="SUPFAM" id="SSF55073">
    <property type="entry name" value="Nucleotide cyclase"/>
    <property type="match status" value="1"/>
</dbReference>
<evidence type="ECO:0000256" key="4">
    <source>
        <dbReference type="ARBA" id="ARBA00022692"/>
    </source>
</evidence>
<evidence type="ECO:0000256" key="5">
    <source>
        <dbReference type="ARBA" id="ARBA00022729"/>
    </source>
</evidence>
<accession>A0A914AKQ8</accession>
<dbReference type="SMART" id="SM00044">
    <property type="entry name" value="CYCc"/>
    <property type="match status" value="1"/>
</dbReference>
<dbReference type="EnsemblMetazoa" id="XM_038208250.1">
    <property type="protein sequence ID" value="XP_038064178.1"/>
    <property type="gene ID" value="LOC119734711"/>
</dbReference>
<dbReference type="AlphaFoldDB" id="A0A914AKQ8"/>
<evidence type="ECO:0000256" key="11">
    <source>
        <dbReference type="ARBA" id="ARBA00023180"/>
    </source>
</evidence>
<feature type="transmembrane region" description="Helical" evidence="17">
    <location>
        <begin position="363"/>
        <end position="382"/>
    </location>
</feature>
<comment type="similarity">
    <text evidence="14">Belongs to the adenylyl cyclase class-4/guanylyl cyclase family.</text>
</comment>
<dbReference type="GO" id="GO:0005886">
    <property type="term" value="C:plasma membrane"/>
    <property type="evidence" value="ECO:0007669"/>
    <property type="project" value="TreeGrafter"/>
</dbReference>
<dbReference type="CDD" id="cd14042">
    <property type="entry name" value="PK_GC-A_B"/>
    <property type="match status" value="1"/>
</dbReference>
<dbReference type="PROSITE" id="PS50011">
    <property type="entry name" value="PROTEIN_KINASE_DOM"/>
    <property type="match status" value="1"/>
</dbReference>
<sequence>MLQKCTAYEVSDKKVYKTFARTISTDTAVAISVMQLLRHFNWSVVSLVSSDEEKNLSIMKNLKMRLPDLNINVSYSEQYKRNYWRMYFLPENDDERLMKIVDKTYKATRIYLFMGEFYELYHFCEALDDFGLLENGEYVVVKIDPKIPNDSDFKALEGDSYTRLFTPEVLHYYKNVLFLFHTPPNDEIYEQFKEEVVTYLQEPPYNSNLTEFEKDDMFIGEEAPFLYDAVMLYAHGLNATLAKGGKIEDGIAIIQEIINRGTYQSIMGMQRAINKNGNALMNVSLFALEQNKTAGQGDYYYKIQPVGNFQYNASNNETELTLKLREDRHISWTGGRPPLDQPRCGFFRQFCKPPDETMSPAEIAFIVLGSMLLIAIIIGAAIHRVYKYEQELASLLWRIDYNEIKFKGQDGSTATLGSRVSIMTTESRASGDCLRGQIFTNVGKYKGATVAVKKIFKQHIDVSRSMKKELKIMRDIRHPHLNQFIGACIDPPNICIISEYCPKGSLQDILANDEMKLDNMFIASIVGDIIKGMLYLHSSEIHTHGNLKSSNCLVDSRWVVKICDFGLWRFRSKEQMSELGEHAYYESILWKSPELLRDPCPPLFGTQKADVYAFGILLFEIILRNGPYGNCPLSPKEIVDRVTYPLDTTQPFRPNVNEIEECSDCVIHIMQECWEEVPDWRPDFKAIRSKLKPLNKGMKSNILDNMIVIMEKYASNLEGIVEDRTQKLIEEKKKTDNLLHQMLPMPVANQLKRGRQVVPESFDSVSLFFSDIVGFTALSSQSTPFQIVDMLNDLYSLFDAIVSYYDAYKVETIGDAYMLVSGLPINNSRHSGEIASTALHLLDAVQHFEIRHRPDDRLKLRIGLHSGPVVAGVVGTAMPRYCLFGDTVNTTSRMESNGLPLKIHCSMEIKENLDKITGYTLEERGLVNMKGKGELLTYWLVSQLDSYRRDKPLKVNYADQDDAYERRTSKFLSMQGVNERDSFSGSGRKIDAIPETRSTGTKGCSSCVTGVNRPQSAVNPSDRKRFDSNMQNCVSESKIPESTAEQEMIRSELTNTNGLKFQTRDTCVHFEEPNKKRFSDTDITFTMPMNDCETETIV</sequence>
<dbReference type="OMA" id="FRYSMIY"/>
<evidence type="ECO:0000256" key="2">
    <source>
        <dbReference type="ARBA" id="ARBA00004479"/>
    </source>
</evidence>
<dbReference type="GO" id="GO:0005525">
    <property type="term" value="F:GTP binding"/>
    <property type="evidence" value="ECO:0007669"/>
    <property type="project" value="UniProtKB-KW"/>
</dbReference>
<keyword evidence="7 17" id="KW-1133">Transmembrane helix</keyword>
<name>A0A914AKQ8_PATMI</name>
<comment type="catalytic activity">
    <reaction evidence="1 15">
        <text>GTP = 3',5'-cyclic GMP + diphosphate</text>
        <dbReference type="Rhea" id="RHEA:13665"/>
        <dbReference type="ChEBI" id="CHEBI:33019"/>
        <dbReference type="ChEBI" id="CHEBI:37565"/>
        <dbReference type="ChEBI" id="CHEBI:57746"/>
        <dbReference type="EC" id="4.6.1.2"/>
    </reaction>
</comment>
<feature type="domain" description="Protein kinase" evidence="18">
    <location>
        <begin position="424"/>
        <end position="695"/>
    </location>
</feature>
<dbReference type="FunFam" id="3.30.70.1230:FF:000004">
    <property type="entry name" value="Guanylate cyclase"/>
    <property type="match status" value="1"/>
</dbReference>
<dbReference type="InterPro" id="IPR028082">
    <property type="entry name" value="Peripla_BP_I"/>
</dbReference>
<evidence type="ECO:0000256" key="6">
    <source>
        <dbReference type="ARBA" id="ARBA00022741"/>
    </source>
</evidence>
<evidence type="ECO:0000256" key="8">
    <source>
        <dbReference type="ARBA" id="ARBA00023134"/>
    </source>
</evidence>
<dbReference type="Proteomes" id="UP000887568">
    <property type="component" value="Unplaced"/>
</dbReference>
<dbReference type="InterPro" id="IPR050401">
    <property type="entry name" value="Cyclic_nucleotide_synthase"/>
</dbReference>
<dbReference type="SUPFAM" id="SSF53822">
    <property type="entry name" value="Periplasmic binding protein-like I"/>
    <property type="match status" value="1"/>
</dbReference>
<dbReference type="GeneID" id="119734711"/>
<evidence type="ECO:0000259" key="19">
    <source>
        <dbReference type="PROSITE" id="PS50125"/>
    </source>
</evidence>
<dbReference type="GO" id="GO:0004016">
    <property type="term" value="F:adenylate cyclase activity"/>
    <property type="evidence" value="ECO:0007669"/>
    <property type="project" value="TreeGrafter"/>
</dbReference>
<organism evidence="20 21">
    <name type="scientific">Patiria miniata</name>
    <name type="common">Bat star</name>
    <name type="synonym">Asterina miniata</name>
    <dbReference type="NCBI Taxonomy" id="46514"/>
    <lineage>
        <taxon>Eukaryota</taxon>
        <taxon>Metazoa</taxon>
        <taxon>Echinodermata</taxon>
        <taxon>Eleutherozoa</taxon>
        <taxon>Asterozoa</taxon>
        <taxon>Asteroidea</taxon>
        <taxon>Valvatacea</taxon>
        <taxon>Valvatida</taxon>
        <taxon>Asterinidae</taxon>
        <taxon>Patiria</taxon>
    </lineage>
</organism>
<evidence type="ECO:0000256" key="10">
    <source>
        <dbReference type="ARBA" id="ARBA00023170"/>
    </source>
</evidence>
<dbReference type="FunFam" id="1.10.510.10:FF:000420">
    <property type="entry name" value="Guanylate cyclase"/>
    <property type="match status" value="1"/>
</dbReference>
<evidence type="ECO:0000256" key="16">
    <source>
        <dbReference type="SAM" id="MobiDB-lite"/>
    </source>
</evidence>
<dbReference type="InterPro" id="IPR018297">
    <property type="entry name" value="A/G_cyclase_CS"/>
</dbReference>
<evidence type="ECO:0000256" key="15">
    <source>
        <dbReference type="RuleBase" id="RU003431"/>
    </source>
</evidence>
<feature type="domain" description="Guanylate cyclase" evidence="19">
    <location>
        <begin position="766"/>
        <end position="895"/>
    </location>
</feature>
<reference evidence="20" key="1">
    <citation type="submission" date="2022-11" db="UniProtKB">
        <authorList>
            <consortium name="EnsemblMetazoa"/>
        </authorList>
    </citation>
    <scope>IDENTIFICATION</scope>
</reference>
<dbReference type="Gene3D" id="3.30.70.1230">
    <property type="entry name" value="Nucleotide cyclase"/>
    <property type="match status" value="1"/>
</dbReference>
<dbReference type="Pfam" id="PF07714">
    <property type="entry name" value="PK_Tyr_Ser-Thr"/>
    <property type="match status" value="1"/>
</dbReference>
<evidence type="ECO:0000256" key="14">
    <source>
        <dbReference type="RuleBase" id="RU000405"/>
    </source>
</evidence>
<keyword evidence="13 15" id="KW-0141">cGMP biosynthesis</keyword>
<evidence type="ECO:0000313" key="20">
    <source>
        <dbReference type="EnsemblMetazoa" id="XP_038064178.1"/>
    </source>
</evidence>
<dbReference type="InterPro" id="IPR011645">
    <property type="entry name" value="HNOB_dom_associated"/>
</dbReference>
<keyword evidence="5" id="KW-0732">Signal</keyword>
<dbReference type="Gene3D" id="3.40.50.2300">
    <property type="match status" value="3"/>
</dbReference>
<keyword evidence="9 17" id="KW-0472">Membrane</keyword>
<dbReference type="InterPro" id="IPR001245">
    <property type="entry name" value="Ser-Thr/Tyr_kinase_cat_dom"/>
</dbReference>
<dbReference type="PANTHER" id="PTHR11920">
    <property type="entry name" value="GUANYLYL CYCLASE"/>
    <property type="match status" value="1"/>
</dbReference>
<keyword evidence="10" id="KW-0675">Receptor</keyword>
<dbReference type="CDD" id="cd07302">
    <property type="entry name" value="CHD"/>
    <property type="match status" value="1"/>
</dbReference>
<dbReference type="EC" id="4.6.1.2" evidence="3 15"/>
<evidence type="ECO:0000256" key="9">
    <source>
        <dbReference type="ARBA" id="ARBA00023136"/>
    </source>
</evidence>
<keyword evidence="6" id="KW-0547">Nucleotide-binding</keyword>
<dbReference type="RefSeq" id="XP_038064178.1">
    <property type="nucleotide sequence ID" value="XM_038208250.1"/>
</dbReference>
<dbReference type="SUPFAM" id="SSF56112">
    <property type="entry name" value="Protein kinase-like (PK-like)"/>
    <property type="match status" value="1"/>
</dbReference>
<comment type="subcellular location">
    <subcellularLocation>
        <location evidence="2">Membrane</location>
        <topology evidence="2">Single-pass type I membrane protein</topology>
    </subcellularLocation>
</comment>
<dbReference type="InterPro" id="IPR000719">
    <property type="entry name" value="Prot_kinase_dom"/>
</dbReference>
<dbReference type="InterPro" id="IPR001054">
    <property type="entry name" value="A/G_cyclase"/>
</dbReference>
<evidence type="ECO:0000256" key="1">
    <source>
        <dbReference type="ARBA" id="ARBA00001436"/>
    </source>
</evidence>
<evidence type="ECO:0000256" key="17">
    <source>
        <dbReference type="SAM" id="Phobius"/>
    </source>
</evidence>
<keyword evidence="12 14" id="KW-0456">Lyase</keyword>
<evidence type="ECO:0000256" key="7">
    <source>
        <dbReference type="ARBA" id="ARBA00022989"/>
    </source>
</evidence>
<dbReference type="GO" id="GO:0004672">
    <property type="term" value="F:protein kinase activity"/>
    <property type="evidence" value="ECO:0007669"/>
    <property type="project" value="InterPro"/>
</dbReference>
<dbReference type="GO" id="GO:0035556">
    <property type="term" value="P:intracellular signal transduction"/>
    <property type="evidence" value="ECO:0007669"/>
    <property type="project" value="InterPro"/>
</dbReference>
<dbReference type="InterPro" id="IPR011009">
    <property type="entry name" value="Kinase-like_dom_sf"/>
</dbReference>
<dbReference type="GO" id="GO:0007168">
    <property type="term" value="P:receptor guanylyl cyclase signaling pathway"/>
    <property type="evidence" value="ECO:0007669"/>
    <property type="project" value="TreeGrafter"/>
</dbReference>
<dbReference type="Pfam" id="PF00211">
    <property type="entry name" value="Guanylate_cyc"/>
    <property type="match status" value="1"/>
</dbReference>
<feature type="compositionally biased region" description="Basic and acidic residues" evidence="16">
    <location>
        <begin position="978"/>
        <end position="994"/>
    </location>
</feature>
<dbReference type="InterPro" id="IPR029787">
    <property type="entry name" value="Nucleotide_cyclase"/>
</dbReference>
<dbReference type="Pfam" id="PF01094">
    <property type="entry name" value="ANF_receptor"/>
    <property type="match status" value="1"/>
</dbReference>
<keyword evidence="4 17" id="KW-0812">Transmembrane</keyword>
<dbReference type="GO" id="GO:0004383">
    <property type="term" value="F:guanylate cyclase activity"/>
    <property type="evidence" value="ECO:0007669"/>
    <property type="project" value="UniProtKB-EC"/>
</dbReference>
<keyword evidence="11" id="KW-0325">Glycoprotein</keyword>
<evidence type="ECO:0000256" key="12">
    <source>
        <dbReference type="ARBA" id="ARBA00023239"/>
    </source>
</evidence>
<dbReference type="Gene3D" id="6.10.250.780">
    <property type="match status" value="1"/>
</dbReference>
<protein>
    <recommendedName>
        <fullName evidence="3 15">Guanylate cyclase</fullName>
        <ecNumber evidence="3 15">4.6.1.2</ecNumber>
    </recommendedName>
</protein>
<dbReference type="OrthoDB" id="1890790at2759"/>
<evidence type="ECO:0000256" key="13">
    <source>
        <dbReference type="ARBA" id="ARBA00023293"/>
    </source>
</evidence>
<keyword evidence="8" id="KW-0342">GTP-binding</keyword>
<dbReference type="Gene3D" id="1.10.510.10">
    <property type="entry name" value="Transferase(Phosphotransferase) domain 1"/>
    <property type="match status" value="1"/>
</dbReference>
<dbReference type="InterPro" id="IPR001828">
    <property type="entry name" value="ANF_lig-bd_rcpt"/>
</dbReference>
<dbReference type="GO" id="GO:0005524">
    <property type="term" value="F:ATP binding"/>
    <property type="evidence" value="ECO:0007669"/>
    <property type="project" value="InterPro"/>
</dbReference>
<proteinExistence type="inferred from homology"/>
<evidence type="ECO:0000259" key="18">
    <source>
        <dbReference type="PROSITE" id="PS50011"/>
    </source>
</evidence>
<dbReference type="GO" id="GO:0001653">
    <property type="term" value="F:peptide receptor activity"/>
    <property type="evidence" value="ECO:0007669"/>
    <property type="project" value="TreeGrafter"/>
</dbReference>
<evidence type="ECO:0000313" key="21">
    <source>
        <dbReference type="Proteomes" id="UP000887568"/>
    </source>
</evidence>
<evidence type="ECO:0000256" key="3">
    <source>
        <dbReference type="ARBA" id="ARBA00012202"/>
    </source>
</evidence>